<protein>
    <submittedName>
        <fullName evidence="3">Autotransporter adhesin-like protein</fullName>
    </submittedName>
</protein>
<name>A0ABX5PWH5_9FLAO</name>
<dbReference type="InterPro" id="IPR021255">
    <property type="entry name" value="DUF2807"/>
</dbReference>
<gene>
    <name evidence="3" type="ORF">LX97_02485</name>
</gene>
<proteinExistence type="predicted"/>
<organism evidence="3 4">
    <name type="scientific">Nonlabens dokdonensis</name>
    <dbReference type="NCBI Taxonomy" id="328515"/>
    <lineage>
        <taxon>Bacteria</taxon>
        <taxon>Pseudomonadati</taxon>
        <taxon>Bacteroidota</taxon>
        <taxon>Flavobacteriia</taxon>
        <taxon>Flavobacteriales</taxon>
        <taxon>Flavobacteriaceae</taxon>
        <taxon>Nonlabens</taxon>
    </lineage>
</organism>
<dbReference type="Proteomes" id="UP000248584">
    <property type="component" value="Unassembled WGS sequence"/>
</dbReference>
<keyword evidence="1" id="KW-0732">Signal</keyword>
<comment type="caution">
    <text evidence="3">The sequence shown here is derived from an EMBL/GenBank/DDBJ whole genome shotgun (WGS) entry which is preliminary data.</text>
</comment>
<keyword evidence="4" id="KW-1185">Reference proteome</keyword>
<reference evidence="3 4" key="1">
    <citation type="submission" date="2018-06" db="EMBL/GenBank/DDBJ databases">
        <title>Genomic Encyclopedia of Archaeal and Bacterial Type Strains, Phase II (KMG-II): from individual species to whole genera.</title>
        <authorList>
            <person name="Goeker M."/>
        </authorList>
    </citation>
    <scope>NUCLEOTIDE SEQUENCE [LARGE SCALE GENOMIC DNA]</scope>
    <source>
        <strain evidence="3 4">DSM 17205</strain>
    </source>
</reference>
<evidence type="ECO:0000313" key="3">
    <source>
        <dbReference type="EMBL" id="PZX39119.1"/>
    </source>
</evidence>
<evidence type="ECO:0000259" key="2">
    <source>
        <dbReference type="Pfam" id="PF10988"/>
    </source>
</evidence>
<evidence type="ECO:0000256" key="1">
    <source>
        <dbReference type="SAM" id="SignalP"/>
    </source>
</evidence>
<evidence type="ECO:0000313" key="4">
    <source>
        <dbReference type="Proteomes" id="UP000248584"/>
    </source>
</evidence>
<feature type="signal peptide" evidence="1">
    <location>
        <begin position="1"/>
        <end position="18"/>
    </location>
</feature>
<dbReference type="Pfam" id="PF10988">
    <property type="entry name" value="DUF2807"/>
    <property type="match status" value="1"/>
</dbReference>
<sequence length="274" mass="30509">MKKLVLFIFAITTSIVNAQDLVKVKGNREVTTEISPLNSFDYLEISGDYEIEIVPGVAPQIEITTDSNLHQYLAASVVDGKLVVTTTARIRSKKEMKFRIIYGPELNKITVTEDAQLSSVTSLTFDDLELNIKEDAEVYMTANVARLNLYAEKSTKAELNLTGKTAVINLEDNAEIKALIKYSDLELNAKDRVDARIEGDVDSGIINLKDRSSIEFKNLVFDKLDLKIKNNTNAQVNVKGNFYLESTDDAEVSLYGSPSIKINKFTGKSVLKKE</sequence>
<dbReference type="EMBL" id="QKZR01000004">
    <property type="protein sequence ID" value="PZX39119.1"/>
    <property type="molecule type" value="Genomic_DNA"/>
</dbReference>
<accession>A0ABX5PWH5</accession>
<dbReference type="Gene3D" id="2.160.20.120">
    <property type="match status" value="1"/>
</dbReference>
<dbReference type="RefSeq" id="WP_015360635.1">
    <property type="nucleotide sequence ID" value="NZ_QKZR01000004.1"/>
</dbReference>
<feature type="chain" id="PRO_5046247602" evidence="1">
    <location>
        <begin position="19"/>
        <end position="274"/>
    </location>
</feature>
<feature type="domain" description="Putative auto-transporter adhesin head GIN" evidence="2">
    <location>
        <begin position="40"/>
        <end position="178"/>
    </location>
</feature>